<gene>
    <name evidence="4" type="primary">glcE</name>
    <name evidence="4" type="ORF">ACFPOE_03045</name>
</gene>
<dbReference type="InterPro" id="IPR016166">
    <property type="entry name" value="FAD-bd_PCMH"/>
</dbReference>
<dbReference type="InterPro" id="IPR016169">
    <property type="entry name" value="FAD-bd_PCMH_sub2"/>
</dbReference>
<dbReference type="Proteomes" id="UP001596037">
    <property type="component" value="Unassembled WGS sequence"/>
</dbReference>
<dbReference type="PROSITE" id="PS51387">
    <property type="entry name" value="FAD_PCMH"/>
    <property type="match status" value="1"/>
</dbReference>
<evidence type="ECO:0000313" key="4">
    <source>
        <dbReference type="EMBL" id="MFC5496497.1"/>
    </source>
</evidence>
<organism evidence="4 5">
    <name type="scientific">Caenimonas terrae</name>
    <dbReference type="NCBI Taxonomy" id="696074"/>
    <lineage>
        <taxon>Bacteria</taxon>
        <taxon>Pseudomonadati</taxon>
        <taxon>Pseudomonadota</taxon>
        <taxon>Betaproteobacteria</taxon>
        <taxon>Burkholderiales</taxon>
        <taxon>Comamonadaceae</taxon>
        <taxon>Caenimonas</taxon>
    </lineage>
</organism>
<evidence type="ECO:0000256" key="2">
    <source>
        <dbReference type="ARBA" id="ARBA00022827"/>
    </source>
</evidence>
<dbReference type="GO" id="GO:0019154">
    <property type="term" value="F:glycolate dehydrogenase activity"/>
    <property type="evidence" value="ECO:0007669"/>
    <property type="project" value="UniProtKB-EC"/>
</dbReference>
<proteinExistence type="predicted"/>
<evidence type="ECO:0000313" key="5">
    <source>
        <dbReference type="Proteomes" id="UP001596037"/>
    </source>
</evidence>
<comment type="caution">
    <text evidence="4">The sequence shown here is derived from an EMBL/GenBank/DDBJ whole genome shotgun (WGS) entry which is preliminary data.</text>
</comment>
<keyword evidence="2" id="KW-0274">FAD</keyword>
<dbReference type="InterPro" id="IPR006094">
    <property type="entry name" value="Oxid_FAD_bind_N"/>
</dbReference>
<protein>
    <submittedName>
        <fullName evidence="4">Glycolate oxidase subunit GlcE</fullName>
        <ecNumber evidence="4">1.1.99.14</ecNumber>
    </submittedName>
</protein>
<dbReference type="SUPFAM" id="SSF56176">
    <property type="entry name" value="FAD-binding/transporter-associated domain-like"/>
    <property type="match status" value="1"/>
</dbReference>
<reference evidence="5" key="1">
    <citation type="journal article" date="2019" name="Int. J. Syst. Evol. Microbiol.">
        <title>The Global Catalogue of Microorganisms (GCM) 10K type strain sequencing project: providing services to taxonomists for standard genome sequencing and annotation.</title>
        <authorList>
            <consortium name="The Broad Institute Genomics Platform"/>
            <consortium name="The Broad Institute Genome Sequencing Center for Infectious Disease"/>
            <person name="Wu L."/>
            <person name="Ma J."/>
        </authorList>
    </citation>
    <scope>NUCLEOTIDE SEQUENCE [LARGE SCALE GENOMIC DNA]</scope>
    <source>
        <strain evidence="5">CCUG 57401</strain>
    </source>
</reference>
<keyword evidence="4" id="KW-0560">Oxidoreductase</keyword>
<dbReference type="Pfam" id="PF01565">
    <property type="entry name" value="FAD_binding_4"/>
    <property type="match status" value="1"/>
</dbReference>
<keyword evidence="5" id="KW-1185">Reference proteome</keyword>
<sequence length="365" mass="38727">MDPATSLLSDRIRAASAAGTALRIRGGATKDFYGGPPAGEPLETRGLAGITSYEPSELVVTARAGTPLAELEALLASRGQCLPFEPPHFGPGATVGGMVASGLSGPARASVGSVRDYVLGVTMLNGRGELLTFGGQVMKNVAGYDVSRLIAGSLGALGLIVDVSLKVLPVAPAEATLKFETPQAEALRRLNEWGGQPLPLNASCWVEDGGVGTLYLRLRGAVAAVDAACRKLGGERQASAQVAADWTLCREQQLPWFLERGARELWRLSVAQTAPVLELPEAPLVEWHGGQRWVRVAPGQGERLRQLARAAGGHATLFRAVDGQQAPAADRFQPLDPVLLRIHRELKREFDPAGIFNRGRLFPES</sequence>
<dbReference type="RefSeq" id="WP_376848515.1">
    <property type="nucleotide sequence ID" value="NZ_JBHSMF010000002.1"/>
</dbReference>
<dbReference type="InterPro" id="IPR036318">
    <property type="entry name" value="FAD-bd_PCMH-like_sf"/>
</dbReference>
<dbReference type="PANTHER" id="PTHR11748">
    <property type="entry name" value="D-LACTATE DEHYDROGENASE"/>
    <property type="match status" value="1"/>
</dbReference>
<keyword evidence="1" id="KW-0285">Flavoprotein</keyword>
<evidence type="ECO:0000259" key="3">
    <source>
        <dbReference type="PROSITE" id="PS51387"/>
    </source>
</evidence>
<dbReference type="Gene3D" id="3.30.465.10">
    <property type="match status" value="1"/>
</dbReference>
<dbReference type="PANTHER" id="PTHR11748:SF103">
    <property type="entry name" value="GLYCOLATE OXIDASE SUBUNIT GLCE"/>
    <property type="match status" value="1"/>
</dbReference>
<dbReference type="EMBL" id="JBHSMF010000002">
    <property type="protein sequence ID" value="MFC5496497.1"/>
    <property type="molecule type" value="Genomic_DNA"/>
</dbReference>
<dbReference type="NCBIfam" id="NF008439">
    <property type="entry name" value="PRK11282.1"/>
    <property type="match status" value="1"/>
</dbReference>
<dbReference type="SUPFAM" id="SSF55103">
    <property type="entry name" value="FAD-linked oxidases, C-terminal domain"/>
    <property type="match status" value="1"/>
</dbReference>
<accession>A0ABW0N939</accession>
<evidence type="ECO:0000256" key="1">
    <source>
        <dbReference type="ARBA" id="ARBA00022630"/>
    </source>
</evidence>
<name>A0ABW0N939_9BURK</name>
<dbReference type="InterPro" id="IPR016164">
    <property type="entry name" value="FAD-linked_Oxase-like_C"/>
</dbReference>
<dbReference type="EC" id="1.1.99.14" evidence="4"/>
<feature type="domain" description="FAD-binding PCMH-type" evidence="3">
    <location>
        <begin position="1"/>
        <end position="170"/>
    </location>
</feature>